<comment type="similarity">
    <text evidence="3 6">Belongs to the MoaB/Mog family.</text>
</comment>
<sequence>MNSTPEEHKKQAPASAAAAIITVSDTRTPETDKSGKVIKELLLDAGHAAGEPVIIPDDRDAITKHIASLMKESSLDVILITGGTGVAERDVTIETVTPLFEKELPGFGEIFRMLSFTEDIGSSAILSRAAAGTSGKTAIFAMPGSSGAVKLAMTKLILPELRHIKQQLNK</sequence>
<dbReference type="RefSeq" id="WP_094252340.1">
    <property type="nucleotide sequence ID" value="NZ_JBHLXL010000001.1"/>
</dbReference>
<evidence type="ECO:0000256" key="4">
    <source>
        <dbReference type="ARBA" id="ARBA00015262"/>
    </source>
</evidence>
<dbReference type="UniPathway" id="UPA00344"/>
<dbReference type="InterPro" id="IPR036425">
    <property type="entry name" value="MoaB/Mog-like_dom_sf"/>
</dbReference>
<dbReference type="CDD" id="cd00886">
    <property type="entry name" value="MogA_MoaB"/>
    <property type="match status" value="1"/>
</dbReference>
<keyword evidence="9" id="KW-1185">Reference proteome</keyword>
<dbReference type="NCBIfam" id="TIGR00177">
    <property type="entry name" value="molyb_syn"/>
    <property type="match status" value="1"/>
</dbReference>
<dbReference type="PROSITE" id="PS01078">
    <property type="entry name" value="MOCF_BIOSYNTHESIS_1"/>
    <property type="match status" value="1"/>
</dbReference>
<name>A0A235FAH7_9BACL</name>
<keyword evidence="5 6" id="KW-0501">Molybdenum cofactor biosynthesis</keyword>
<comment type="function">
    <text evidence="1 6">May be involved in the biosynthesis of molybdopterin.</text>
</comment>
<feature type="domain" description="MoaB/Mog" evidence="7">
    <location>
        <begin position="19"/>
        <end position="164"/>
    </location>
</feature>
<dbReference type="Proteomes" id="UP000215059">
    <property type="component" value="Unassembled WGS sequence"/>
</dbReference>
<evidence type="ECO:0000313" key="8">
    <source>
        <dbReference type="EMBL" id="OYD58199.1"/>
    </source>
</evidence>
<organism evidence="8 9">
    <name type="scientific">Fictibacillus aquaticus</name>
    <dbReference type="NCBI Taxonomy" id="2021314"/>
    <lineage>
        <taxon>Bacteria</taxon>
        <taxon>Bacillati</taxon>
        <taxon>Bacillota</taxon>
        <taxon>Bacilli</taxon>
        <taxon>Bacillales</taxon>
        <taxon>Fictibacillaceae</taxon>
        <taxon>Fictibacillus</taxon>
    </lineage>
</organism>
<dbReference type="EMBL" id="NOII01000002">
    <property type="protein sequence ID" value="OYD58199.1"/>
    <property type="molecule type" value="Genomic_DNA"/>
</dbReference>
<evidence type="ECO:0000256" key="6">
    <source>
        <dbReference type="PIRNR" id="PIRNR006443"/>
    </source>
</evidence>
<dbReference type="PIRSF" id="PIRSF006443">
    <property type="entry name" value="MoaB"/>
    <property type="match status" value="1"/>
</dbReference>
<dbReference type="Gene3D" id="3.40.980.10">
    <property type="entry name" value="MoaB/Mog-like domain"/>
    <property type="match status" value="1"/>
</dbReference>
<dbReference type="GO" id="GO:0006777">
    <property type="term" value="P:Mo-molybdopterin cofactor biosynthetic process"/>
    <property type="evidence" value="ECO:0007669"/>
    <property type="project" value="UniProtKB-UniRule"/>
</dbReference>
<dbReference type="FunFam" id="3.40.980.10:FF:000006">
    <property type="entry name" value="Molybdenum cofactor biosynthesis protein B"/>
    <property type="match status" value="1"/>
</dbReference>
<dbReference type="PANTHER" id="PTHR43232">
    <property type="entry name" value="MOLYBDENUM COFACTOR BIOSYNTHESIS PROTEIN B"/>
    <property type="match status" value="1"/>
</dbReference>
<dbReference type="AlphaFoldDB" id="A0A235FAH7"/>
<reference evidence="8 9" key="1">
    <citation type="submission" date="2017-07" db="EMBL/GenBank/DDBJ databases">
        <title>Fictibacillus sp. nov. GDSW-R2A3 Genome sequencing and assembly.</title>
        <authorList>
            <person name="Mayilraj S."/>
        </authorList>
    </citation>
    <scope>NUCLEOTIDE SEQUENCE [LARGE SCALE GENOMIC DNA]</scope>
    <source>
        <strain evidence="8 9">GDSW-R2A3</strain>
    </source>
</reference>
<evidence type="ECO:0000256" key="2">
    <source>
        <dbReference type="ARBA" id="ARBA00005046"/>
    </source>
</evidence>
<dbReference type="InterPro" id="IPR001453">
    <property type="entry name" value="MoaB/Mog_dom"/>
</dbReference>
<dbReference type="SMART" id="SM00852">
    <property type="entry name" value="MoCF_biosynth"/>
    <property type="match status" value="1"/>
</dbReference>
<dbReference type="OrthoDB" id="9784492at2"/>
<evidence type="ECO:0000256" key="1">
    <source>
        <dbReference type="ARBA" id="ARBA00003487"/>
    </source>
</evidence>
<comment type="pathway">
    <text evidence="2 6">Cofactor biosynthesis; molybdopterin biosynthesis.</text>
</comment>
<dbReference type="SUPFAM" id="SSF53218">
    <property type="entry name" value="Molybdenum cofactor biosynthesis proteins"/>
    <property type="match status" value="1"/>
</dbReference>
<dbReference type="InterPro" id="IPR008284">
    <property type="entry name" value="MoCF_biosynth_CS"/>
</dbReference>
<dbReference type="Pfam" id="PF00994">
    <property type="entry name" value="MoCF_biosynth"/>
    <property type="match status" value="1"/>
</dbReference>
<proteinExistence type="inferred from homology"/>
<dbReference type="InterPro" id="IPR012245">
    <property type="entry name" value="MoaB"/>
</dbReference>
<accession>A0A235FAH7</accession>
<evidence type="ECO:0000259" key="7">
    <source>
        <dbReference type="SMART" id="SM00852"/>
    </source>
</evidence>
<dbReference type="PANTHER" id="PTHR43232:SF2">
    <property type="entry name" value="MOLYBDENUM COFACTOR BIOSYNTHESIS PROTEIN B"/>
    <property type="match status" value="1"/>
</dbReference>
<evidence type="ECO:0000313" key="9">
    <source>
        <dbReference type="Proteomes" id="UP000215059"/>
    </source>
</evidence>
<protein>
    <recommendedName>
        <fullName evidence="4 6">Molybdenum cofactor biosynthesis protein B</fullName>
    </recommendedName>
</protein>
<evidence type="ECO:0000256" key="5">
    <source>
        <dbReference type="ARBA" id="ARBA00023150"/>
    </source>
</evidence>
<comment type="caution">
    <text evidence="8">The sequence shown here is derived from an EMBL/GenBank/DDBJ whole genome shotgun (WGS) entry which is preliminary data.</text>
</comment>
<evidence type="ECO:0000256" key="3">
    <source>
        <dbReference type="ARBA" id="ARBA00006112"/>
    </source>
</evidence>
<dbReference type="GO" id="GO:0005829">
    <property type="term" value="C:cytosol"/>
    <property type="evidence" value="ECO:0007669"/>
    <property type="project" value="TreeGrafter"/>
</dbReference>
<gene>
    <name evidence="8" type="ORF">CGZ90_09980</name>
</gene>